<dbReference type="PANTHER" id="PTHR13045:SF0">
    <property type="entry name" value="7-METHYLGUANOSINE PHOSPHATE-SPECIFIC 5'-NUCLEOTIDASE"/>
    <property type="match status" value="1"/>
</dbReference>
<keyword evidence="7" id="KW-0460">Magnesium</keyword>
<dbReference type="Gene3D" id="3.40.50.1000">
    <property type="entry name" value="HAD superfamily/HAD-like"/>
    <property type="match status" value="1"/>
</dbReference>
<evidence type="ECO:0000256" key="5">
    <source>
        <dbReference type="ARBA" id="ARBA00022741"/>
    </source>
</evidence>
<evidence type="ECO:0000256" key="4">
    <source>
        <dbReference type="ARBA" id="ARBA00022723"/>
    </source>
</evidence>
<protein>
    <recommendedName>
        <fullName evidence="3">5'-nucleotidase</fullName>
        <ecNumber evidence="3">3.1.3.5</ecNumber>
    </recommendedName>
</protein>
<dbReference type="InterPro" id="IPR036412">
    <property type="entry name" value="HAD-like_sf"/>
</dbReference>
<keyword evidence="4" id="KW-0479">Metal-binding</keyword>
<dbReference type="Proteomes" id="UP000025227">
    <property type="component" value="Unplaced"/>
</dbReference>
<dbReference type="OMA" id="QGCLTHE"/>
<dbReference type="EC" id="3.1.3.5" evidence="3"/>
<dbReference type="InterPro" id="IPR023214">
    <property type="entry name" value="HAD_sf"/>
</dbReference>
<dbReference type="GO" id="GO:0009117">
    <property type="term" value="P:nucleotide metabolic process"/>
    <property type="evidence" value="ECO:0007669"/>
    <property type="project" value="UniProtKB-KW"/>
</dbReference>
<evidence type="ECO:0000313" key="9">
    <source>
        <dbReference type="Proteomes" id="UP000025227"/>
    </source>
</evidence>
<dbReference type="OrthoDB" id="10014216at2759"/>
<evidence type="ECO:0000256" key="2">
    <source>
        <dbReference type="ARBA" id="ARBA00008389"/>
    </source>
</evidence>
<dbReference type="InterPro" id="IPR006434">
    <property type="entry name" value="Pyrimidine_nucleotidase_eu"/>
</dbReference>
<evidence type="ECO:0000256" key="7">
    <source>
        <dbReference type="ARBA" id="ARBA00022842"/>
    </source>
</evidence>
<evidence type="ECO:0000256" key="8">
    <source>
        <dbReference type="ARBA" id="ARBA00023080"/>
    </source>
</evidence>
<reference evidence="10" key="1">
    <citation type="submission" date="2020-12" db="UniProtKB">
        <authorList>
            <consortium name="WormBaseParasite"/>
        </authorList>
    </citation>
    <scope>IDENTIFICATION</scope>
    <source>
        <strain evidence="10">MHco3</strain>
    </source>
</reference>
<comment type="similarity">
    <text evidence="2">Belongs to the pyrimidine 5'-nucleotidase family.</text>
</comment>
<dbReference type="SUPFAM" id="SSF56784">
    <property type="entry name" value="HAD-like"/>
    <property type="match status" value="1"/>
</dbReference>
<dbReference type="WBParaSite" id="HCON_00016730-00001">
    <property type="protein sequence ID" value="HCON_00016730-00001"/>
    <property type="gene ID" value="HCON_00016730"/>
</dbReference>
<dbReference type="AlphaFoldDB" id="A0A7I4XWL3"/>
<accession>A0A7I4XWL3</accession>
<keyword evidence="8" id="KW-0546">Nucleotide metabolism</keyword>
<dbReference type="GO" id="GO:0000166">
    <property type="term" value="F:nucleotide binding"/>
    <property type="evidence" value="ECO:0007669"/>
    <property type="project" value="UniProtKB-KW"/>
</dbReference>
<dbReference type="Gene3D" id="1.10.150.340">
    <property type="entry name" value="Pyrimidine 5'-nucleotidase (UMPH-1), N-terminal domain"/>
    <property type="match status" value="1"/>
</dbReference>
<keyword evidence="6" id="KW-0378">Hydrolase</keyword>
<dbReference type="GO" id="GO:0000287">
    <property type="term" value="F:magnesium ion binding"/>
    <property type="evidence" value="ECO:0007669"/>
    <property type="project" value="InterPro"/>
</dbReference>
<dbReference type="GO" id="GO:0008253">
    <property type="term" value="F:5'-nucleotidase activity"/>
    <property type="evidence" value="ECO:0007669"/>
    <property type="project" value="UniProtKB-EC"/>
</dbReference>
<organism evidence="9 10">
    <name type="scientific">Haemonchus contortus</name>
    <name type="common">Barber pole worm</name>
    <dbReference type="NCBI Taxonomy" id="6289"/>
    <lineage>
        <taxon>Eukaryota</taxon>
        <taxon>Metazoa</taxon>
        <taxon>Ecdysozoa</taxon>
        <taxon>Nematoda</taxon>
        <taxon>Chromadorea</taxon>
        <taxon>Rhabditida</taxon>
        <taxon>Rhabditina</taxon>
        <taxon>Rhabditomorpha</taxon>
        <taxon>Strongyloidea</taxon>
        <taxon>Trichostrongylidae</taxon>
        <taxon>Haemonchus</taxon>
    </lineage>
</organism>
<comment type="catalytic activity">
    <reaction evidence="1">
        <text>a ribonucleoside 5'-phosphate + H2O = a ribonucleoside + phosphate</text>
        <dbReference type="Rhea" id="RHEA:12484"/>
        <dbReference type="ChEBI" id="CHEBI:15377"/>
        <dbReference type="ChEBI" id="CHEBI:18254"/>
        <dbReference type="ChEBI" id="CHEBI:43474"/>
        <dbReference type="ChEBI" id="CHEBI:58043"/>
        <dbReference type="EC" id="3.1.3.5"/>
    </reaction>
</comment>
<keyword evidence="5" id="KW-0547">Nucleotide-binding</keyword>
<sequence length="288" mass="32745">MVQVLYGLHCSNYGQTTFLLNEFRLEGKENLMVVADFDFTLTLRRGDNGEQGCLTHEVFDVNKEVKGTGCTLGVLQQKMNENYETVLSNCTTDDERAFVQTGWWNASHDIIIRSLVHRDDIPSLVRNSRLIWRKSMCQFLHLLEEQSIPLLIFSAGITDIIEEAIRQLLGYFPNNITVAANKMHFDEIGYVTGFTCPPVHGLSKTMAHLRDLIHGVDRMYSRRNNVIVIGDSESDAFMVDGWQEKKVLKVGLSEEEMPLLKAFDVVIASSDCSRLNDLVRYLTSPHQL</sequence>
<evidence type="ECO:0000256" key="6">
    <source>
        <dbReference type="ARBA" id="ARBA00022801"/>
    </source>
</evidence>
<name>A0A7I4XWL3_HAECO</name>
<evidence type="ECO:0000313" key="10">
    <source>
        <dbReference type="WBParaSite" id="HCON_00016730-00001"/>
    </source>
</evidence>
<dbReference type="Pfam" id="PF05822">
    <property type="entry name" value="UMPH-1"/>
    <property type="match status" value="1"/>
</dbReference>
<evidence type="ECO:0000256" key="3">
    <source>
        <dbReference type="ARBA" id="ARBA00012643"/>
    </source>
</evidence>
<proteinExistence type="inferred from homology"/>
<evidence type="ECO:0000256" key="1">
    <source>
        <dbReference type="ARBA" id="ARBA00000815"/>
    </source>
</evidence>
<dbReference type="PANTHER" id="PTHR13045">
    <property type="entry name" value="5'-NUCLEOTIDASE"/>
    <property type="match status" value="1"/>
</dbReference>
<keyword evidence="9" id="KW-1185">Reference proteome</keyword>
<dbReference type="GO" id="GO:0005737">
    <property type="term" value="C:cytoplasm"/>
    <property type="evidence" value="ECO:0007669"/>
    <property type="project" value="InterPro"/>
</dbReference>